<evidence type="ECO:0000313" key="4">
    <source>
        <dbReference type="Proteomes" id="UP000009049"/>
    </source>
</evidence>
<sequence length="275" mass="30632">MSDLKNSAIEAHYYRERLSEDILKRLGELGVDLKHVRRSDIAAVDEFHVRGAEVSRELAERAGLHGAKLLDVGCGLGGPCRMLADEFDCQVVGVDLSGEFIRTARKLSDLVGLSEKTEFLQCDATSLPFADASFDAVWTQHVQMNIERKDAFYGEISRVLKPGGKFIYYDIFKLGPEPITYPVPWADNPDISFLQPASHMSEILLELGMKSQEKTDQTKKGIEFFERVLQKIAASGPPKLGLNVLMGSETKVKITNLVNGLKEKKIQLQSGCFIR</sequence>
<dbReference type="GO" id="GO:0032259">
    <property type="term" value="P:methylation"/>
    <property type="evidence" value="ECO:0007669"/>
    <property type="project" value="UniProtKB-KW"/>
</dbReference>
<dbReference type="PANTHER" id="PTHR44068:SF11">
    <property type="entry name" value="GERANYL DIPHOSPHATE 2-C-METHYLTRANSFERASE"/>
    <property type="match status" value="1"/>
</dbReference>
<dbReference type="OrthoDB" id="9770553at2"/>
<dbReference type="KEGG" id="rbi:RB2501_09125"/>
<accession>A4CJE5</accession>
<dbReference type="Gene3D" id="3.40.50.150">
    <property type="entry name" value="Vaccinia Virus protein VP39"/>
    <property type="match status" value="1"/>
</dbReference>
<dbReference type="AlphaFoldDB" id="A4CJE5"/>
<gene>
    <name evidence="3" type="ordered locus">RB2501_09125</name>
</gene>
<organism evidence="3 4">
    <name type="scientific">Robiginitalea biformata (strain ATCC BAA-864 / DSM 15991 / KCTC 12146 / HTCC2501)</name>
    <dbReference type="NCBI Taxonomy" id="313596"/>
    <lineage>
        <taxon>Bacteria</taxon>
        <taxon>Pseudomonadati</taxon>
        <taxon>Bacteroidota</taxon>
        <taxon>Flavobacteriia</taxon>
        <taxon>Flavobacteriales</taxon>
        <taxon>Flavobacteriaceae</taxon>
        <taxon>Robiginitalea</taxon>
    </lineage>
</organism>
<dbReference type="PANTHER" id="PTHR44068">
    <property type="entry name" value="ZGC:194242"/>
    <property type="match status" value="1"/>
</dbReference>
<reference evidence="3 4" key="1">
    <citation type="journal article" date="2009" name="J. Bacteriol.">
        <title>Complete genome sequence of Robiginitalea biformata HTCC2501.</title>
        <authorList>
            <person name="Oh H.M."/>
            <person name="Giovannoni S.J."/>
            <person name="Lee K."/>
            <person name="Ferriera S."/>
            <person name="Johnson J."/>
            <person name="Cho J.C."/>
        </authorList>
    </citation>
    <scope>NUCLEOTIDE SEQUENCE [LARGE SCALE GENOMIC DNA]</scope>
    <source>
        <strain evidence="4">ATCC BAA-864 / HTCC2501 / KCTC 12146</strain>
    </source>
</reference>
<dbReference type="Proteomes" id="UP000009049">
    <property type="component" value="Chromosome"/>
</dbReference>
<dbReference type="RefSeq" id="WP_015753809.1">
    <property type="nucleotide sequence ID" value="NC_013222.1"/>
</dbReference>
<dbReference type="GO" id="GO:0008757">
    <property type="term" value="F:S-adenosylmethionine-dependent methyltransferase activity"/>
    <property type="evidence" value="ECO:0007669"/>
    <property type="project" value="InterPro"/>
</dbReference>
<evidence type="ECO:0000313" key="3">
    <source>
        <dbReference type="EMBL" id="EAR17053.1"/>
    </source>
</evidence>
<dbReference type="CDD" id="cd02440">
    <property type="entry name" value="AdoMet_MTases"/>
    <property type="match status" value="1"/>
</dbReference>
<protein>
    <submittedName>
        <fullName evidence="3">SAM-dependent methyltransferase</fullName>
    </submittedName>
</protein>
<evidence type="ECO:0000259" key="2">
    <source>
        <dbReference type="Pfam" id="PF08241"/>
    </source>
</evidence>
<dbReference type="InterPro" id="IPR029063">
    <property type="entry name" value="SAM-dependent_MTases_sf"/>
</dbReference>
<dbReference type="Pfam" id="PF08241">
    <property type="entry name" value="Methyltransf_11"/>
    <property type="match status" value="1"/>
</dbReference>
<dbReference type="EMBL" id="CP001712">
    <property type="protein sequence ID" value="EAR17053.1"/>
    <property type="molecule type" value="Genomic_DNA"/>
</dbReference>
<keyword evidence="4" id="KW-1185">Reference proteome</keyword>
<keyword evidence="1 3" id="KW-0808">Transferase</keyword>
<dbReference type="STRING" id="313596.RB2501_09125"/>
<keyword evidence="3" id="KW-0489">Methyltransferase</keyword>
<feature type="domain" description="Methyltransferase type 11" evidence="2">
    <location>
        <begin position="70"/>
        <end position="167"/>
    </location>
</feature>
<dbReference type="SUPFAM" id="SSF53335">
    <property type="entry name" value="S-adenosyl-L-methionine-dependent methyltransferases"/>
    <property type="match status" value="1"/>
</dbReference>
<proteinExistence type="predicted"/>
<dbReference type="eggNOG" id="COG2226">
    <property type="taxonomic scope" value="Bacteria"/>
</dbReference>
<dbReference type="HOGENOM" id="CLU_056366_0_0_10"/>
<dbReference type="InterPro" id="IPR050447">
    <property type="entry name" value="Erg6_SMT_methyltransf"/>
</dbReference>
<evidence type="ECO:0000256" key="1">
    <source>
        <dbReference type="ARBA" id="ARBA00022679"/>
    </source>
</evidence>
<dbReference type="InterPro" id="IPR013216">
    <property type="entry name" value="Methyltransf_11"/>
</dbReference>
<name>A4CJE5_ROBBH</name>